<dbReference type="SUPFAM" id="SSF51395">
    <property type="entry name" value="FMN-linked oxidoreductases"/>
    <property type="match status" value="1"/>
</dbReference>
<dbReference type="GO" id="GO:0016491">
    <property type="term" value="F:oxidoreductase activity"/>
    <property type="evidence" value="ECO:0007669"/>
    <property type="project" value="UniProtKB-KW"/>
</dbReference>
<dbReference type="InterPro" id="IPR001155">
    <property type="entry name" value="OxRdtase_FMN_N"/>
</dbReference>
<keyword evidence="5" id="KW-1185">Reference proteome</keyword>
<comment type="caution">
    <text evidence="4">The sequence shown here is derived from an EMBL/GenBank/DDBJ whole genome shotgun (WGS) entry which is preliminary data.</text>
</comment>
<dbReference type="RefSeq" id="WP_250868374.1">
    <property type="nucleotide sequence ID" value="NZ_JAGSOI010000032.1"/>
</dbReference>
<dbReference type="Gene3D" id="3.20.20.70">
    <property type="entry name" value="Aldolase class I"/>
    <property type="match status" value="1"/>
</dbReference>
<protein>
    <submittedName>
        <fullName evidence="4">NADH:flavin oxidoreductase</fullName>
    </submittedName>
</protein>
<feature type="domain" description="NADH:flavin oxidoreductase/NADH oxidase N-terminal" evidence="3">
    <location>
        <begin position="2"/>
        <end position="335"/>
    </location>
</feature>
<evidence type="ECO:0000256" key="1">
    <source>
        <dbReference type="ARBA" id="ARBA00022630"/>
    </source>
</evidence>
<name>A0A9E5DAU8_9EURY</name>
<dbReference type="InterPro" id="IPR051799">
    <property type="entry name" value="NADH_flavin_oxidoreductase"/>
</dbReference>
<organism evidence="4 5">
    <name type="scientific">Methanococcoides seepicolus</name>
    <dbReference type="NCBI Taxonomy" id="2828780"/>
    <lineage>
        <taxon>Archaea</taxon>
        <taxon>Methanobacteriati</taxon>
        <taxon>Methanobacteriota</taxon>
        <taxon>Stenosarchaea group</taxon>
        <taxon>Methanomicrobia</taxon>
        <taxon>Methanosarcinales</taxon>
        <taxon>Methanosarcinaceae</taxon>
        <taxon>Methanococcoides</taxon>
    </lineage>
</organism>
<dbReference type="CDD" id="cd02803">
    <property type="entry name" value="OYE_like_FMN_family"/>
    <property type="match status" value="1"/>
</dbReference>
<reference evidence="4" key="2">
    <citation type="submission" date="2021-04" db="EMBL/GenBank/DDBJ databases">
        <authorList>
            <person name="Dong X."/>
        </authorList>
    </citation>
    <scope>NUCLEOTIDE SEQUENCE</scope>
    <source>
        <strain evidence="4">LLY</strain>
    </source>
</reference>
<dbReference type="AlphaFoldDB" id="A0A9E5DAU8"/>
<evidence type="ECO:0000256" key="2">
    <source>
        <dbReference type="ARBA" id="ARBA00023002"/>
    </source>
</evidence>
<dbReference type="InterPro" id="IPR013785">
    <property type="entry name" value="Aldolase_TIM"/>
</dbReference>
<evidence type="ECO:0000313" key="4">
    <source>
        <dbReference type="EMBL" id="MCM1987025.1"/>
    </source>
</evidence>
<evidence type="ECO:0000259" key="3">
    <source>
        <dbReference type="Pfam" id="PF00724"/>
    </source>
</evidence>
<dbReference type="GO" id="GO:0010181">
    <property type="term" value="F:FMN binding"/>
    <property type="evidence" value="ECO:0007669"/>
    <property type="project" value="InterPro"/>
</dbReference>
<accession>A0A9E5DAU8</accession>
<dbReference type="PANTHER" id="PTHR43656">
    <property type="entry name" value="BINDING OXIDOREDUCTASE, PUTATIVE (AFU_ORTHOLOGUE AFUA_2G08260)-RELATED"/>
    <property type="match status" value="1"/>
</dbReference>
<evidence type="ECO:0000313" key="5">
    <source>
        <dbReference type="Proteomes" id="UP001056766"/>
    </source>
</evidence>
<reference evidence="4" key="1">
    <citation type="journal article" date="2021" name="mSystems">
        <title>Bacteria and Archaea Synergistically Convert Glycine Betaine to Biogenic Methane in the Formosa Cold Seep of the South China Sea.</title>
        <authorList>
            <person name="Li L."/>
            <person name="Zhang W."/>
            <person name="Zhang S."/>
            <person name="Song L."/>
            <person name="Sun Q."/>
            <person name="Zhang H."/>
            <person name="Xiang H."/>
            <person name="Dong X."/>
        </authorList>
    </citation>
    <scope>NUCLEOTIDE SEQUENCE</scope>
    <source>
        <strain evidence="4">LLY</strain>
    </source>
</reference>
<gene>
    <name evidence="4" type="ORF">KDK67_08505</name>
</gene>
<keyword evidence="2" id="KW-0560">Oxidoreductase</keyword>
<dbReference type="EMBL" id="JAGSOI010000032">
    <property type="protein sequence ID" value="MCM1987025.1"/>
    <property type="molecule type" value="Genomic_DNA"/>
</dbReference>
<proteinExistence type="predicted"/>
<dbReference type="Proteomes" id="UP001056766">
    <property type="component" value="Unassembled WGS sequence"/>
</dbReference>
<dbReference type="Pfam" id="PF00724">
    <property type="entry name" value="Oxidored_FMN"/>
    <property type="match status" value="1"/>
</dbReference>
<keyword evidence="1" id="KW-0285">Flavoprotein</keyword>
<dbReference type="PANTHER" id="PTHR43656:SF2">
    <property type="entry name" value="BINDING OXIDOREDUCTASE, PUTATIVE (AFU_ORTHOLOGUE AFUA_2G08260)-RELATED"/>
    <property type="match status" value="1"/>
</dbReference>
<sequence>MLFEPITIAGLTVKNRFVRSATNEGMAELDGTVTKGIGDMYEDLAREDVGLIITGYSYVDVKGQSDERQQGIYDDRFIGPYGEIVSRVHKYDCRIFIQIVHGGRQSIVKEGVPLLAPSAVKDPASGKIPVEMTEEDILATIENFAEAARRSKAAGFDGVQIHCAHGFLLSSFISPYTNRRTDKWGGSVENRARVVTEIVRRTQEKVGKDFPIMVKMNATDGFDVFSGKIGLDAPECVEIASLLEKAGVCAIEVSGGIFEAGAVMSQKGIDSEEKEAYFRRYSKMIRDTVKIPVILVGGIRTKAVMESMLRGYADMISLSRPFIAEPDLVVNLKEGSDRVKCVSCNGCFRTDGVSCTYNFN</sequence>